<accession>A0AA48HER9</accession>
<dbReference type="SUPFAM" id="SSF51905">
    <property type="entry name" value="FAD/NAD(P)-binding domain"/>
    <property type="match status" value="1"/>
</dbReference>
<dbReference type="Proteomes" id="UP001337723">
    <property type="component" value="Chromosome"/>
</dbReference>
<evidence type="ECO:0000256" key="2">
    <source>
        <dbReference type="ARBA" id="ARBA00022630"/>
    </source>
</evidence>
<comment type="cofactor">
    <cofactor evidence="1">
        <name>FAD</name>
        <dbReference type="ChEBI" id="CHEBI:57692"/>
    </cofactor>
</comment>
<evidence type="ECO:0000256" key="4">
    <source>
        <dbReference type="ARBA" id="ARBA00023002"/>
    </source>
</evidence>
<dbReference type="PANTHER" id="PTHR10961:SF10">
    <property type="entry name" value="FAD DEPENDENT OXIDOREDUCTASE DOMAIN-CONTAINING PROTEIN"/>
    <property type="match status" value="1"/>
</dbReference>
<dbReference type="EMBL" id="AP027266">
    <property type="protein sequence ID" value="BDW86933.1"/>
    <property type="molecule type" value="Genomic_DNA"/>
</dbReference>
<dbReference type="AlphaFoldDB" id="A0AA48HER9"/>
<dbReference type="Gene3D" id="3.30.9.10">
    <property type="entry name" value="D-Amino Acid Oxidase, subunit A, domain 2"/>
    <property type="match status" value="1"/>
</dbReference>
<dbReference type="RefSeq" id="WP_338273035.1">
    <property type="nucleotide sequence ID" value="NZ_AP027266.1"/>
</dbReference>
<dbReference type="InterPro" id="IPR006076">
    <property type="entry name" value="FAD-dep_OxRdtase"/>
</dbReference>
<protein>
    <submittedName>
        <fullName evidence="6">FAD-dependent oxidoreductase</fullName>
    </submittedName>
</protein>
<dbReference type="GO" id="GO:0008115">
    <property type="term" value="F:sarcosine oxidase activity"/>
    <property type="evidence" value="ECO:0007669"/>
    <property type="project" value="TreeGrafter"/>
</dbReference>
<dbReference type="KEGG" id="rmai:MACH21_31100"/>
<dbReference type="InterPro" id="IPR045170">
    <property type="entry name" value="MTOX"/>
</dbReference>
<evidence type="ECO:0000259" key="5">
    <source>
        <dbReference type="Pfam" id="PF01266"/>
    </source>
</evidence>
<dbReference type="Pfam" id="PF01266">
    <property type="entry name" value="DAO"/>
    <property type="match status" value="1"/>
</dbReference>
<dbReference type="GO" id="GO:0050660">
    <property type="term" value="F:flavin adenine dinucleotide binding"/>
    <property type="evidence" value="ECO:0007669"/>
    <property type="project" value="InterPro"/>
</dbReference>
<dbReference type="PANTHER" id="PTHR10961">
    <property type="entry name" value="PEROXISOMAL SARCOSINE OXIDASE"/>
    <property type="match status" value="1"/>
</dbReference>
<reference evidence="6 7" key="1">
    <citation type="submission" date="2023-01" db="EMBL/GenBank/DDBJ databases">
        <title>Complete genome sequence of Roseicyclus marinus strain Dej080120_10.</title>
        <authorList>
            <person name="Ueki S."/>
            <person name="Maruyama F."/>
        </authorList>
    </citation>
    <scope>NUCLEOTIDE SEQUENCE [LARGE SCALE GENOMIC DNA]</scope>
    <source>
        <strain evidence="6 7">Dej080120_10</strain>
    </source>
</reference>
<dbReference type="Gene3D" id="3.50.50.60">
    <property type="entry name" value="FAD/NAD(P)-binding domain"/>
    <property type="match status" value="1"/>
</dbReference>
<proteinExistence type="predicted"/>
<evidence type="ECO:0000256" key="1">
    <source>
        <dbReference type="ARBA" id="ARBA00001974"/>
    </source>
</evidence>
<keyword evidence="2" id="KW-0285">Flavoprotein</keyword>
<evidence type="ECO:0000313" key="7">
    <source>
        <dbReference type="Proteomes" id="UP001337723"/>
    </source>
</evidence>
<keyword evidence="4" id="KW-0560">Oxidoreductase</keyword>
<sequence>MRVDFVVIGRGLMGTACARYLAEAGCRVTLVGPDEPSDPARHDGPFGSFHDAGRITRTIAHDPVWARLSSRSLARYREIEARTGIGFYTECGGVMAGLDHGAMAGFTAGFHETPRALGLVHEPLDGAALSKRFPMFALPDGSRGVFDPLGGHVDPRAMRRAHEALALEAGAEVVTRHVVDREGGTVTLADGRALSAEHVVVATGGWATAAPLGMARPAMRVFQRTVVLAEISETEAERLKDTPSLIWVPENDPTDRYLLPPIRYPNGRIYVKIGGEWTSPEAHSGDGLNAWFKTNGGAEAGQSLLADLVRVMPDMRIERVLTLPCAVTFTKTGYPYVARIDDRATLLTGGNGAAAKCADELGRLGAVAALGGNVAAEGLGTDFAPVFA</sequence>
<dbReference type="InterPro" id="IPR036188">
    <property type="entry name" value="FAD/NAD-bd_sf"/>
</dbReference>
<organism evidence="6 7">
    <name type="scientific">Roseicyclus marinus</name>
    <dbReference type="NCBI Taxonomy" id="2161673"/>
    <lineage>
        <taxon>Bacteria</taxon>
        <taxon>Pseudomonadati</taxon>
        <taxon>Pseudomonadota</taxon>
        <taxon>Alphaproteobacteria</taxon>
        <taxon>Rhodobacterales</taxon>
        <taxon>Roseobacteraceae</taxon>
        <taxon>Roseicyclus</taxon>
    </lineage>
</organism>
<name>A0AA48HER9_9RHOB</name>
<keyword evidence="3" id="KW-0274">FAD</keyword>
<evidence type="ECO:0000313" key="6">
    <source>
        <dbReference type="EMBL" id="BDW86933.1"/>
    </source>
</evidence>
<feature type="domain" description="FAD dependent oxidoreductase" evidence="5">
    <location>
        <begin position="4"/>
        <end position="364"/>
    </location>
</feature>
<gene>
    <name evidence="6" type="ORF">MACH21_31100</name>
</gene>
<keyword evidence="7" id="KW-1185">Reference proteome</keyword>
<evidence type="ECO:0000256" key="3">
    <source>
        <dbReference type="ARBA" id="ARBA00022827"/>
    </source>
</evidence>